<dbReference type="AlphaFoldDB" id="A0A0A1TQD9"/>
<reference evidence="6 7" key="1">
    <citation type="journal article" date="2015" name="Genome Announc.">
        <title>Draft Genome Sequence and Gene Annotation of the Entomopathogenic Fungus Verticillium hemipterigenum.</title>
        <authorList>
            <person name="Horn F."/>
            <person name="Habel A."/>
            <person name="Scharf D.H."/>
            <person name="Dworschak J."/>
            <person name="Brakhage A.A."/>
            <person name="Guthke R."/>
            <person name="Hertweck C."/>
            <person name="Linde J."/>
        </authorList>
    </citation>
    <scope>NUCLEOTIDE SEQUENCE [LARGE SCALE GENOMIC DNA]</scope>
</reference>
<dbReference type="GO" id="GO:0071949">
    <property type="term" value="F:FAD binding"/>
    <property type="evidence" value="ECO:0007669"/>
    <property type="project" value="InterPro"/>
</dbReference>
<dbReference type="InterPro" id="IPR016166">
    <property type="entry name" value="FAD-bd_PCMH"/>
</dbReference>
<dbReference type="SUPFAM" id="SSF56176">
    <property type="entry name" value="FAD-binding/transporter-associated domain-like"/>
    <property type="match status" value="1"/>
</dbReference>
<organism evidence="6 7">
    <name type="scientific">[Torrubiella] hemipterigena</name>
    <dbReference type="NCBI Taxonomy" id="1531966"/>
    <lineage>
        <taxon>Eukaryota</taxon>
        <taxon>Fungi</taxon>
        <taxon>Dikarya</taxon>
        <taxon>Ascomycota</taxon>
        <taxon>Pezizomycotina</taxon>
        <taxon>Sordariomycetes</taxon>
        <taxon>Hypocreomycetidae</taxon>
        <taxon>Hypocreales</taxon>
        <taxon>Clavicipitaceae</taxon>
        <taxon>Clavicipitaceae incertae sedis</taxon>
        <taxon>'Torrubiella' clade</taxon>
    </lineage>
</organism>
<name>A0A0A1TQD9_9HYPO</name>
<dbReference type="Pfam" id="PF01565">
    <property type="entry name" value="FAD_binding_4"/>
    <property type="match status" value="1"/>
</dbReference>
<evidence type="ECO:0000259" key="5">
    <source>
        <dbReference type="PROSITE" id="PS51387"/>
    </source>
</evidence>
<evidence type="ECO:0000256" key="3">
    <source>
        <dbReference type="ARBA" id="ARBA00022827"/>
    </source>
</evidence>
<dbReference type="PROSITE" id="PS51387">
    <property type="entry name" value="FAD_PCMH"/>
    <property type="match status" value="1"/>
</dbReference>
<dbReference type="OrthoDB" id="2151789at2759"/>
<dbReference type="EMBL" id="CDHN01000006">
    <property type="protein sequence ID" value="CEJ93933.1"/>
    <property type="molecule type" value="Genomic_DNA"/>
</dbReference>
<keyword evidence="4" id="KW-0560">Oxidoreductase</keyword>
<dbReference type="PROSITE" id="PS00862">
    <property type="entry name" value="OX2_COVAL_FAD"/>
    <property type="match status" value="1"/>
</dbReference>
<dbReference type="InterPro" id="IPR006093">
    <property type="entry name" value="Oxy_OxRdtase_FAD_BS"/>
</dbReference>
<dbReference type="Proteomes" id="UP000039046">
    <property type="component" value="Unassembled WGS sequence"/>
</dbReference>
<keyword evidence="3" id="KW-0274">FAD</keyword>
<feature type="domain" description="FAD-binding PCMH-type" evidence="5">
    <location>
        <begin position="71"/>
        <end position="243"/>
    </location>
</feature>
<dbReference type="Gene3D" id="3.30.465.10">
    <property type="match status" value="1"/>
</dbReference>
<dbReference type="InterPro" id="IPR016169">
    <property type="entry name" value="FAD-bd_PCMH_sub2"/>
</dbReference>
<comment type="similarity">
    <text evidence="1">Belongs to the oxygen-dependent FAD-linked oxidoreductase family.</text>
</comment>
<dbReference type="PANTHER" id="PTHR42973:SF53">
    <property type="entry name" value="FAD-BINDING PCMH-TYPE DOMAIN-CONTAINING PROTEIN-RELATED"/>
    <property type="match status" value="1"/>
</dbReference>
<dbReference type="HOGENOM" id="CLU_018354_1_1_1"/>
<sequence length="510" mass="56120">MDSPSPAAFVNTSLFDRENQKADYLAEASAMVNSHNHQCNALQATALSSLLLWPGDDAYRHSTNSWWSANARFHPACIVQPKKTEDVSEIVKTLSKLPHGHITIRSGGHNRDYSHEKLADSVTIDMTHFNQTTYNPETKLASLGPACRWGDVFLALEKDGVMVPGGRDGDVGVAGLITGGGNSYYTGRRGFVCDNLVNAEVVLADGTVVNANANEHADLFKGLKGGMANFGIVTRFDMQAFEAGNLWGGSRASDVSHTDKLIDLLIEFTDDNHKSPEAAFILIFLYQPKTSKDIIVAQLVVDTDNVERPPSLSKILDVPEIFNDVKSRPMSGIANDYLLASGLRNVWYTLTFKNDARIVKKASELHKKFVHELLQTVPADGLAAQSLFQPIPKTFADIGVAKGGNVLGLDDVEGNSLLWLTAASVDDAKYEHLLKVKSRAMTDELQRYAESIGVGHPWVYANYANPSQCPLESYGDKNIQFLRDLSCKYDKHGFFQRLAPEYLRLALDDE</sequence>
<dbReference type="InterPro" id="IPR006094">
    <property type="entry name" value="Oxid_FAD_bind_N"/>
</dbReference>
<evidence type="ECO:0000256" key="2">
    <source>
        <dbReference type="ARBA" id="ARBA00022630"/>
    </source>
</evidence>
<evidence type="ECO:0000313" key="7">
    <source>
        <dbReference type="Proteomes" id="UP000039046"/>
    </source>
</evidence>
<dbReference type="InterPro" id="IPR036318">
    <property type="entry name" value="FAD-bd_PCMH-like_sf"/>
</dbReference>
<keyword evidence="2" id="KW-0285">Flavoprotein</keyword>
<gene>
    <name evidence="6" type="ORF">VHEMI09493</name>
</gene>
<evidence type="ECO:0000256" key="4">
    <source>
        <dbReference type="ARBA" id="ARBA00023002"/>
    </source>
</evidence>
<dbReference type="InterPro" id="IPR050416">
    <property type="entry name" value="FAD-linked_Oxidoreductase"/>
</dbReference>
<protein>
    <recommendedName>
        <fullName evidence="5">FAD-binding PCMH-type domain-containing protein</fullName>
    </recommendedName>
</protein>
<dbReference type="STRING" id="1531966.A0A0A1TQD9"/>
<accession>A0A0A1TQD9</accession>
<proteinExistence type="inferred from homology"/>
<keyword evidence="7" id="KW-1185">Reference proteome</keyword>
<evidence type="ECO:0000256" key="1">
    <source>
        <dbReference type="ARBA" id="ARBA00005466"/>
    </source>
</evidence>
<dbReference type="GO" id="GO:0016491">
    <property type="term" value="F:oxidoreductase activity"/>
    <property type="evidence" value="ECO:0007669"/>
    <property type="project" value="UniProtKB-KW"/>
</dbReference>
<evidence type="ECO:0000313" key="6">
    <source>
        <dbReference type="EMBL" id="CEJ93933.1"/>
    </source>
</evidence>
<dbReference type="PANTHER" id="PTHR42973">
    <property type="entry name" value="BINDING OXIDOREDUCTASE, PUTATIVE (AFU_ORTHOLOGUE AFUA_1G17690)-RELATED"/>
    <property type="match status" value="1"/>
</dbReference>